<accession>A0A5B7E9A8</accession>
<gene>
    <name evidence="2" type="ORF">E2C01_023879</name>
</gene>
<protein>
    <submittedName>
        <fullName evidence="2">Uncharacterized protein</fullName>
    </submittedName>
</protein>
<comment type="caution">
    <text evidence="2">The sequence shown here is derived from an EMBL/GenBank/DDBJ whole genome shotgun (WGS) entry which is preliminary data.</text>
</comment>
<evidence type="ECO:0000313" key="3">
    <source>
        <dbReference type="Proteomes" id="UP000324222"/>
    </source>
</evidence>
<dbReference type="Proteomes" id="UP000324222">
    <property type="component" value="Unassembled WGS sequence"/>
</dbReference>
<dbReference type="AlphaFoldDB" id="A0A5B7E9A8"/>
<dbReference type="EMBL" id="VSRR010002285">
    <property type="protein sequence ID" value="MPC30612.1"/>
    <property type="molecule type" value="Genomic_DNA"/>
</dbReference>
<proteinExistence type="predicted"/>
<name>A0A5B7E9A8_PORTR</name>
<evidence type="ECO:0000256" key="1">
    <source>
        <dbReference type="SAM" id="MobiDB-lite"/>
    </source>
</evidence>
<feature type="region of interest" description="Disordered" evidence="1">
    <location>
        <begin position="1"/>
        <end position="48"/>
    </location>
</feature>
<keyword evidence="3" id="KW-1185">Reference proteome</keyword>
<reference evidence="2 3" key="1">
    <citation type="submission" date="2019-05" db="EMBL/GenBank/DDBJ databases">
        <title>Another draft genome of Portunus trituberculatus and its Hox gene families provides insights of decapod evolution.</title>
        <authorList>
            <person name="Jeong J.-H."/>
            <person name="Song I."/>
            <person name="Kim S."/>
            <person name="Choi T."/>
            <person name="Kim D."/>
            <person name="Ryu S."/>
            <person name="Kim W."/>
        </authorList>
    </citation>
    <scope>NUCLEOTIDE SEQUENCE [LARGE SCALE GENOMIC DNA]</scope>
    <source>
        <tissue evidence="2">Muscle</tissue>
    </source>
</reference>
<sequence length="48" mass="5653">MNIETRHVLKRLTLSSKMKENKNENSNSTIKHNKNANFAIQRDNRNLT</sequence>
<evidence type="ECO:0000313" key="2">
    <source>
        <dbReference type="EMBL" id="MPC30612.1"/>
    </source>
</evidence>
<organism evidence="2 3">
    <name type="scientific">Portunus trituberculatus</name>
    <name type="common">Swimming crab</name>
    <name type="synonym">Neptunus trituberculatus</name>
    <dbReference type="NCBI Taxonomy" id="210409"/>
    <lineage>
        <taxon>Eukaryota</taxon>
        <taxon>Metazoa</taxon>
        <taxon>Ecdysozoa</taxon>
        <taxon>Arthropoda</taxon>
        <taxon>Crustacea</taxon>
        <taxon>Multicrustacea</taxon>
        <taxon>Malacostraca</taxon>
        <taxon>Eumalacostraca</taxon>
        <taxon>Eucarida</taxon>
        <taxon>Decapoda</taxon>
        <taxon>Pleocyemata</taxon>
        <taxon>Brachyura</taxon>
        <taxon>Eubrachyura</taxon>
        <taxon>Portunoidea</taxon>
        <taxon>Portunidae</taxon>
        <taxon>Portuninae</taxon>
        <taxon>Portunus</taxon>
    </lineage>
</organism>